<organism evidence="2 3">
    <name type="scientific">Dactylosporangium cerinum</name>
    <dbReference type="NCBI Taxonomy" id="1434730"/>
    <lineage>
        <taxon>Bacteria</taxon>
        <taxon>Bacillati</taxon>
        <taxon>Actinomycetota</taxon>
        <taxon>Actinomycetes</taxon>
        <taxon>Micromonosporales</taxon>
        <taxon>Micromonosporaceae</taxon>
        <taxon>Dactylosporangium</taxon>
    </lineage>
</organism>
<dbReference type="Proteomes" id="UP001595912">
    <property type="component" value="Unassembled WGS sequence"/>
</dbReference>
<feature type="domain" description="Bacterial transcriptional activator" evidence="1">
    <location>
        <begin position="96"/>
        <end position="230"/>
    </location>
</feature>
<name>A0ABV9VT76_9ACTN</name>
<dbReference type="InterPro" id="IPR005158">
    <property type="entry name" value="BTAD"/>
</dbReference>
<evidence type="ECO:0000313" key="2">
    <source>
        <dbReference type="EMBL" id="MFC4999621.1"/>
    </source>
</evidence>
<accession>A0ABV9VT76</accession>
<dbReference type="RefSeq" id="WP_380116100.1">
    <property type="nucleotide sequence ID" value="NZ_JBHSIU010000018.1"/>
</dbReference>
<dbReference type="InterPro" id="IPR051677">
    <property type="entry name" value="AfsR-DnrI-RedD_regulator"/>
</dbReference>
<dbReference type="InterPro" id="IPR011990">
    <property type="entry name" value="TPR-like_helical_dom_sf"/>
</dbReference>
<dbReference type="Pfam" id="PF03704">
    <property type="entry name" value="BTAD"/>
    <property type="match status" value="1"/>
</dbReference>
<dbReference type="Gene3D" id="1.25.40.10">
    <property type="entry name" value="Tetratricopeptide repeat domain"/>
    <property type="match status" value="1"/>
</dbReference>
<sequence>MTSTPVLTLELLSAFALRRDGVRLPVPVAVERLLAYVALSNRRVSRARVAGALWPDADPARSTGCLRTALWRLRRVSDGVLLVTGTDLTLCPDVRVDALESFAAIKRLQAGELAPTLPGWLTADLLPDWSDEWVVGWRGRWRMLRLHVLDQLAARLETAGRYSEAVDVALAALQDEPLRESAHRSLISAHLAAGNRAEAVQAYRRLSHLLDSELGVAPSPEIIHLVAQVKLPRADAARRIVGG</sequence>
<gene>
    <name evidence="2" type="ORF">ACFPIJ_17490</name>
</gene>
<proteinExistence type="predicted"/>
<comment type="caution">
    <text evidence="2">The sequence shown here is derived from an EMBL/GenBank/DDBJ whole genome shotgun (WGS) entry which is preliminary data.</text>
</comment>
<evidence type="ECO:0000313" key="3">
    <source>
        <dbReference type="Proteomes" id="UP001595912"/>
    </source>
</evidence>
<keyword evidence="3" id="KW-1185">Reference proteome</keyword>
<reference evidence="3" key="1">
    <citation type="journal article" date="2019" name="Int. J. Syst. Evol. Microbiol.">
        <title>The Global Catalogue of Microorganisms (GCM) 10K type strain sequencing project: providing services to taxonomists for standard genome sequencing and annotation.</title>
        <authorList>
            <consortium name="The Broad Institute Genomics Platform"/>
            <consortium name="The Broad Institute Genome Sequencing Center for Infectious Disease"/>
            <person name="Wu L."/>
            <person name="Ma J."/>
        </authorList>
    </citation>
    <scope>NUCLEOTIDE SEQUENCE [LARGE SCALE GENOMIC DNA]</scope>
    <source>
        <strain evidence="3">CGMCC 4.7152</strain>
    </source>
</reference>
<dbReference type="PANTHER" id="PTHR35807">
    <property type="entry name" value="TRANSCRIPTIONAL REGULATOR REDD-RELATED"/>
    <property type="match status" value="1"/>
</dbReference>
<dbReference type="SMART" id="SM01043">
    <property type="entry name" value="BTAD"/>
    <property type="match status" value="1"/>
</dbReference>
<dbReference type="EMBL" id="JBHSIU010000018">
    <property type="protein sequence ID" value="MFC4999621.1"/>
    <property type="molecule type" value="Genomic_DNA"/>
</dbReference>
<evidence type="ECO:0000259" key="1">
    <source>
        <dbReference type="SMART" id="SM01043"/>
    </source>
</evidence>
<protein>
    <submittedName>
        <fullName evidence="2">BTAD domain-containing putative transcriptional regulator</fullName>
    </submittedName>
</protein>
<dbReference type="SUPFAM" id="SSF48452">
    <property type="entry name" value="TPR-like"/>
    <property type="match status" value="1"/>
</dbReference>